<dbReference type="Proteomes" id="UP001243717">
    <property type="component" value="Unassembled WGS sequence"/>
</dbReference>
<organism evidence="2 3">
    <name type="scientific">Thalassobacterium sedimentorum</name>
    <dbReference type="NCBI Taxonomy" id="3041258"/>
    <lineage>
        <taxon>Bacteria</taxon>
        <taxon>Pseudomonadati</taxon>
        <taxon>Verrucomicrobiota</taxon>
        <taxon>Opitutia</taxon>
        <taxon>Puniceicoccales</taxon>
        <taxon>Coraliomargaritaceae</taxon>
        <taxon>Thalassobacterium</taxon>
    </lineage>
</organism>
<protein>
    <submittedName>
        <fullName evidence="2">Uncharacterized protein</fullName>
    </submittedName>
</protein>
<name>A0ABU1ANL4_9BACT</name>
<reference evidence="2 3" key="1">
    <citation type="submission" date="2023-04" db="EMBL/GenBank/DDBJ databases">
        <title>A novel bacteria isolated from coastal sediment.</title>
        <authorList>
            <person name="Liu X.-J."/>
            <person name="Du Z.-J."/>
        </authorList>
    </citation>
    <scope>NUCLEOTIDE SEQUENCE [LARGE SCALE GENOMIC DNA]</scope>
    <source>
        <strain evidence="2 3">SDUM461004</strain>
    </source>
</reference>
<gene>
    <name evidence="2" type="ORF">QEH59_18260</name>
</gene>
<sequence length="194" mass="21593">MDQETLKNELREIAKIVKEFPEAVQQEAFAILTRDLTSDFSPQASPSKKAATRKATADVPSKPKGASKVPSKKPSGGKESYSIDRHLDLTESGSIPSFKDFHTEKNPKTAAEFTAVAVYYLVKLRGSESASLDHLYTCYAEVKKKQPKAFRQSVNDTKSKQGWVEWGSESDQIVIPHRGTVFVEHDLPRNEPAK</sequence>
<feature type="compositionally biased region" description="Low complexity" evidence="1">
    <location>
        <begin position="60"/>
        <end position="80"/>
    </location>
</feature>
<evidence type="ECO:0000313" key="3">
    <source>
        <dbReference type="Proteomes" id="UP001243717"/>
    </source>
</evidence>
<dbReference type="RefSeq" id="WP_308986813.1">
    <property type="nucleotide sequence ID" value="NZ_JARXIC010000074.1"/>
</dbReference>
<proteinExistence type="predicted"/>
<keyword evidence="3" id="KW-1185">Reference proteome</keyword>
<evidence type="ECO:0000313" key="2">
    <source>
        <dbReference type="EMBL" id="MDQ8196380.1"/>
    </source>
</evidence>
<accession>A0ABU1ANL4</accession>
<evidence type="ECO:0000256" key="1">
    <source>
        <dbReference type="SAM" id="MobiDB-lite"/>
    </source>
</evidence>
<feature type="region of interest" description="Disordered" evidence="1">
    <location>
        <begin position="38"/>
        <end position="86"/>
    </location>
</feature>
<dbReference type="EMBL" id="JARXIC010000074">
    <property type="protein sequence ID" value="MDQ8196380.1"/>
    <property type="molecule type" value="Genomic_DNA"/>
</dbReference>
<comment type="caution">
    <text evidence="2">The sequence shown here is derived from an EMBL/GenBank/DDBJ whole genome shotgun (WGS) entry which is preliminary data.</text>
</comment>